<reference evidence="2 3" key="1">
    <citation type="submission" date="2019-02" db="EMBL/GenBank/DDBJ databases">
        <title>Deep-cultivation of Planctomycetes and their phenomic and genomic characterization uncovers novel biology.</title>
        <authorList>
            <person name="Wiegand S."/>
            <person name="Jogler M."/>
            <person name="Boedeker C."/>
            <person name="Pinto D."/>
            <person name="Vollmers J."/>
            <person name="Rivas-Marin E."/>
            <person name="Kohn T."/>
            <person name="Peeters S.H."/>
            <person name="Heuer A."/>
            <person name="Rast P."/>
            <person name="Oberbeckmann S."/>
            <person name="Bunk B."/>
            <person name="Jeske O."/>
            <person name="Meyerdierks A."/>
            <person name="Storesund J.E."/>
            <person name="Kallscheuer N."/>
            <person name="Luecker S."/>
            <person name="Lage O.M."/>
            <person name="Pohl T."/>
            <person name="Merkel B.J."/>
            <person name="Hornburger P."/>
            <person name="Mueller R.-W."/>
            <person name="Bruemmer F."/>
            <person name="Labrenz M."/>
            <person name="Spormann A.M."/>
            <person name="Op den Camp H."/>
            <person name="Overmann J."/>
            <person name="Amann R."/>
            <person name="Jetten M.S.M."/>
            <person name="Mascher T."/>
            <person name="Medema M.H."/>
            <person name="Devos D.P."/>
            <person name="Kaster A.-K."/>
            <person name="Ovreas L."/>
            <person name="Rohde M."/>
            <person name="Galperin M.Y."/>
            <person name="Jogler C."/>
        </authorList>
    </citation>
    <scope>NUCLEOTIDE SEQUENCE [LARGE SCALE GENOMIC DNA]</scope>
    <source>
        <strain evidence="2 3">Poly30</strain>
    </source>
</reference>
<dbReference type="SUPFAM" id="SSF51126">
    <property type="entry name" value="Pectin lyase-like"/>
    <property type="match status" value="1"/>
</dbReference>
<evidence type="ECO:0000313" key="3">
    <source>
        <dbReference type="Proteomes" id="UP000320390"/>
    </source>
</evidence>
<feature type="chain" id="PRO_5022015659" description="Right handed beta helix domain-containing protein" evidence="1">
    <location>
        <begin position="28"/>
        <end position="718"/>
    </location>
</feature>
<feature type="signal peptide" evidence="1">
    <location>
        <begin position="1"/>
        <end position="27"/>
    </location>
</feature>
<dbReference type="AlphaFoldDB" id="A0A518EXV6"/>
<dbReference type="InterPro" id="IPR011050">
    <property type="entry name" value="Pectin_lyase_fold/virulence"/>
</dbReference>
<sequence length="718" mass="70973" precursor="true">MSQRSTQAASGALVLAAALLLGTPVFSQTTWYVDAAAAGPGTGSQSDPYSSLQVAVGAASTVSGDSLLVATGIYLESLDLLGKDLLIDGSSAAPLPVLDAGGVGSTLLLNGGETAACTLRGLVVRGGAGTDRGGRTYGGGALIEGASPTLEQVRFETGSAESGGGVAVLSGSPVFIDCTFASNDAKLGGGLFVENASVSVTGGSFEFNSARPQFAQAYGGGAFIGSGATADFDSVRFEGNETEQGGGGGLHTTSTSLGTHARLCEFVSNSPGTFNAPGQGGGVFARGPFAAEECEFSENGAAFPDGVFGGGGAFGGEYTECRFIGNSGQLGGGLRAGSATDCLFERNQGCADGGGQGGGAHSSTLLRCVLERNSTCGEGGGAYGGTLVDCDVRFNVARSSDNGPGVGGGLYQCTATATRIQGNISQGDFGGSFVSRAGGAMLSQLERCEVTGNIADDAGGVLGGSADRCSIVGNFARSSNGGVTGGQYDSCIVWHNLPATIGGNATFSYSNVGPFLPAGVGNLSIDPLLVTASGADVHLLAGSTCIDSGSPMAPLDPDGTRADMGALPFDPSWLTGPAAYCSPTPTLAGCMASVGAMGPASLGAGLTVIADGVPSLTFGLFFLGTQPNAQLVAGTGSSLPNTLCVGGAVRRTAVVQSSPSSIPCGGVFTKFVTPADILTAGGQPGSALFGQFWFRQPGSTSSFPRSAMSNGIYLPLLP</sequence>
<evidence type="ECO:0000313" key="2">
    <source>
        <dbReference type="EMBL" id="QDV08926.1"/>
    </source>
</evidence>
<organism evidence="2 3">
    <name type="scientific">Saltatorellus ferox</name>
    <dbReference type="NCBI Taxonomy" id="2528018"/>
    <lineage>
        <taxon>Bacteria</taxon>
        <taxon>Pseudomonadati</taxon>
        <taxon>Planctomycetota</taxon>
        <taxon>Planctomycetia</taxon>
        <taxon>Planctomycetia incertae sedis</taxon>
        <taxon>Saltatorellus</taxon>
    </lineage>
</organism>
<keyword evidence="1" id="KW-0732">Signal</keyword>
<dbReference type="RefSeq" id="WP_145202422.1">
    <property type="nucleotide sequence ID" value="NZ_CP036434.1"/>
</dbReference>
<evidence type="ECO:0008006" key="4">
    <source>
        <dbReference type="Google" id="ProtNLM"/>
    </source>
</evidence>
<dbReference type="Proteomes" id="UP000320390">
    <property type="component" value="Chromosome"/>
</dbReference>
<dbReference type="Gene3D" id="2.160.20.10">
    <property type="entry name" value="Single-stranded right-handed beta-helix, Pectin lyase-like"/>
    <property type="match status" value="1"/>
</dbReference>
<proteinExistence type="predicted"/>
<dbReference type="EMBL" id="CP036434">
    <property type="protein sequence ID" value="QDV08926.1"/>
    <property type="molecule type" value="Genomic_DNA"/>
</dbReference>
<dbReference type="OrthoDB" id="291987at2"/>
<keyword evidence="3" id="KW-1185">Reference proteome</keyword>
<gene>
    <name evidence="2" type="ORF">Poly30_44810</name>
</gene>
<evidence type="ECO:0000256" key="1">
    <source>
        <dbReference type="SAM" id="SignalP"/>
    </source>
</evidence>
<dbReference type="InterPro" id="IPR012334">
    <property type="entry name" value="Pectin_lyas_fold"/>
</dbReference>
<accession>A0A518EXV6</accession>
<protein>
    <recommendedName>
        <fullName evidence="4">Right handed beta helix domain-containing protein</fullName>
    </recommendedName>
</protein>
<name>A0A518EXV6_9BACT</name>